<organism evidence="7">
    <name type="scientific">Neobacillus citreus</name>
    <dbReference type="NCBI Taxonomy" id="2833578"/>
    <lineage>
        <taxon>Bacteria</taxon>
        <taxon>Bacillati</taxon>
        <taxon>Bacillota</taxon>
        <taxon>Bacilli</taxon>
        <taxon>Bacillales</taxon>
        <taxon>Bacillaceae</taxon>
        <taxon>Neobacillus</taxon>
    </lineage>
</organism>
<proteinExistence type="predicted"/>
<evidence type="ECO:0000313" key="9">
    <source>
        <dbReference type="Proteomes" id="UP000677265"/>
    </source>
</evidence>
<dbReference type="PANTHER" id="PTHR39210:SF1">
    <property type="entry name" value="HEPARIN-SULFATE LYASE"/>
    <property type="match status" value="1"/>
</dbReference>
<dbReference type="Gene3D" id="2.70.98.70">
    <property type="match status" value="1"/>
</dbReference>
<keyword evidence="9" id="KW-1185">Reference proteome</keyword>
<dbReference type="RefSeq" id="WP_213144026.1">
    <property type="nucleotide sequence ID" value="NZ_JAGYPE020000032.1"/>
</dbReference>
<dbReference type="InterPro" id="IPR031680">
    <property type="entry name" value="Hepar_II_III_N"/>
</dbReference>
<reference evidence="7" key="1">
    <citation type="submission" date="2021-05" db="EMBL/GenBank/DDBJ databases">
        <title>Novel Bacillus species.</title>
        <authorList>
            <person name="Liu G."/>
        </authorList>
    </citation>
    <scope>NUCLEOTIDE SEQUENCE</scope>
    <source>
        <strain evidence="7 9">FJAT-50051</strain>
    </source>
</reference>
<evidence type="ECO:0000256" key="1">
    <source>
        <dbReference type="ARBA" id="ARBA00004418"/>
    </source>
</evidence>
<dbReference type="GO" id="GO:0016829">
    <property type="term" value="F:lyase activity"/>
    <property type="evidence" value="ECO:0007669"/>
    <property type="project" value="UniProtKB-KW"/>
</dbReference>
<keyword evidence="3" id="KW-0574">Periplasm</keyword>
<dbReference type="EMBL" id="JAGYPE010000004">
    <property type="protein sequence ID" value="MBS4184113.1"/>
    <property type="molecule type" value="Genomic_DNA"/>
</dbReference>
<dbReference type="Pfam" id="PF07940">
    <property type="entry name" value="Hepar_II_III_C"/>
    <property type="match status" value="1"/>
</dbReference>
<dbReference type="InterPro" id="IPR012480">
    <property type="entry name" value="Hepar_II_III_C"/>
</dbReference>
<dbReference type="AlphaFoldDB" id="A0A942T2Q4"/>
<dbReference type="SUPFAM" id="SSF48230">
    <property type="entry name" value="Chondroitin AC/alginate lyase"/>
    <property type="match status" value="1"/>
</dbReference>
<comment type="caution">
    <text evidence="7">The sequence shown here is derived from an EMBL/GenBank/DDBJ whole genome shotgun (WGS) entry which is preliminary data.</text>
</comment>
<keyword evidence="2" id="KW-0732">Signal</keyword>
<name>A0A942T2Q4_9BACI</name>
<dbReference type="Pfam" id="PF16889">
    <property type="entry name" value="Hepar_II_III_N"/>
    <property type="match status" value="1"/>
</dbReference>
<evidence type="ECO:0000256" key="3">
    <source>
        <dbReference type="ARBA" id="ARBA00022764"/>
    </source>
</evidence>
<dbReference type="EMBL" id="JAGYPE020000032">
    <property type="protein sequence ID" value="MCH6267219.1"/>
    <property type="molecule type" value="Genomic_DNA"/>
</dbReference>
<accession>A0A942T2Q4</accession>
<feature type="domain" description="Heparin-sulfate lyase N-terminal" evidence="6">
    <location>
        <begin position="54"/>
        <end position="285"/>
    </location>
</feature>
<evidence type="ECO:0000259" key="5">
    <source>
        <dbReference type="Pfam" id="PF07940"/>
    </source>
</evidence>
<dbReference type="PANTHER" id="PTHR39210">
    <property type="entry name" value="HEPARIN-SULFATE LYASE"/>
    <property type="match status" value="1"/>
</dbReference>
<keyword evidence="4 7" id="KW-0456">Lyase</keyword>
<evidence type="ECO:0000256" key="2">
    <source>
        <dbReference type="ARBA" id="ARBA00022729"/>
    </source>
</evidence>
<feature type="domain" description="Heparinase II/III-like C-terminal" evidence="5">
    <location>
        <begin position="308"/>
        <end position="513"/>
    </location>
</feature>
<dbReference type="Proteomes" id="UP000677265">
    <property type="component" value="Unassembled WGS sequence"/>
</dbReference>
<evidence type="ECO:0000313" key="7">
    <source>
        <dbReference type="EMBL" id="MBS4184113.1"/>
    </source>
</evidence>
<evidence type="ECO:0000259" key="6">
    <source>
        <dbReference type="Pfam" id="PF16889"/>
    </source>
</evidence>
<protein>
    <submittedName>
        <fullName evidence="7">Alginate lyase family protein</fullName>
    </submittedName>
    <submittedName>
        <fullName evidence="8">Heparinase II/III family protein</fullName>
    </submittedName>
</protein>
<evidence type="ECO:0000256" key="4">
    <source>
        <dbReference type="ARBA" id="ARBA00023239"/>
    </source>
</evidence>
<evidence type="ECO:0000313" key="8">
    <source>
        <dbReference type="EMBL" id="MCH6267219.1"/>
    </source>
</evidence>
<comment type="subcellular location">
    <subcellularLocation>
        <location evidence="1">Periplasm</location>
    </subcellularLocation>
</comment>
<dbReference type="GO" id="GO:0042597">
    <property type="term" value="C:periplasmic space"/>
    <property type="evidence" value="ECO:0007669"/>
    <property type="project" value="UniProtKB-SubCell"/>
</dbReference>
<gene>
    <name evidence="8" type="ORF">KHB02_017005</name>
    <name evidence="7" type="ORF">KHB02_22215</name>
</gene>
<dbReference type="InterPro" id="IPR008929">
    <property type="entry name" value="Chondroitin_lyas"/>
</dbReference>
<sequence length="606" mass="70743">MDLTRLKANLAKYSSKQQMPFLNERERKATYLNSNLLCSNIFVFKKPLDMEACYIPYSFQEIDWNRAMNADEEWIFMLNRHEYLIDLSKVYSHSKDEKYLACWKRLVFDWIERNPFSEEKLRTSWRTIDTGIRCSSWVKSLQHIYEELRDDELQTIFDSLKQQVLFLKNQYLDRYTLSNWGTLQIAGILQAVMLCEDLVPEEIVKWAWAELERQCDIQFHGDGVHWEQSPLYHFEVLFALVAIYRTAQALGIPISLDLKGLIEHAVHGAYYMIYPNGYVVPQHDSDYVFVQDVFDRLKEFQQPNLPELFIGEDSGNFIYKTEKDFVSVWNGRHGSGHAHASLGHLNLFLNGERVLCDSGRFTYQEGPVRNFLKSAQSHSTVLVDEVPFMSVKDSWSYHYVGKALGNRVKETADLIVMESTFSYTTYMVQRTVVFIKKEGIAIVIDHVDSEGSHTMKRFFQVNPKMKVSKQEGCWELTGKRNKAYTYFLENANTYCQDSIFSDIYNRLSNRTTLIEEKNFEHRGISTAIFSANPLVVTKHRIEQCGSEEPPADEQFLGLRLESNSAVYDVYFAANDTVKGERVYKHNDVHLYHKLTVSHNDRKVTFF</sequence>
<dbReference type="Gene3D" id="1.50.10.100">
    <property type="entry name" value="Chondroitin AC/alginate lyase"/>
    <property type="match status" value="1"/>
</dbReference>